<dbReference type="Proteomes" id="UP000232688">
    <property type="component" value="Unassembled WGS sequence"/>
</dbReference>
<gene>
    <name evidence="1" type="ORF">RhiirA1_405553</name>
</gene>
<proteinExistence type="predicted"/>
<dbReference type="AlphaFoldDB" id="A0A2N0QK04"/>
<evidence type="ECO:0000313" key="1">
    <source>
        <dbReference type="EMBL" id="PKC51392.1"/>
    </source>
</evidence>
<reference evidence="1 2" key="1">
    <citation type="submission" date="2017-10" db="EMBL/GenBank/DDBJ databases">
        <title>Extensive intraspecific genome diversity in a model arbuscular mycorrhizal fungus.</title>
        <authorList>
            <person name="Chen E.C.H."/>
            <person name="Morin E."/>
            <person name="Baudet D."/>
            <person name="Noel J."/>
            <person name="Ndikumana S."/>
            <person name="Charron P."/>
            <person name="St-Onge C."/>
            <person name="Giorgi J."/>
            <person name="Grigoriev I.V."/>
            <person name="Roux C."/>
            <person name="Martin F.M."/>
            <person name="Corradi N."/>
        </authorList>
    </citation>
    <scope>NUCLEOTIDE SEQUENCE [LARGE SCALE GENOMIC DNA]</scope>
    <source>
        <strain evidence="1 2">A1</strain>
    </source>
</reference>
<comment type="caution">
    <text evidence="1">The sequence shown here is derived from an EMBL/GenBank/DDBJ whole genome shotgun (WGS) entry which is preliminary data.</text>
</comment>
<dbReference type="VEuPathDB" id="FungiDB:RhiirFUN_012537"/>
<reference evidence="1 2" key="2">
    <citation type="submission" date="2017-10" db="EMBL/GenBank/DDBJ databases">
        <title>Genome analyses suggest a sexual origin of heterokaryosis in a supposedly ancient asexual fungus.</title>
        <authorList>
            <person name="Corradi N."/>
            <person name="Sedzielewska K."/>
            <person name="Noel J."/>
            <person name="Charron P."/>
            <person name="Farinelli L."/>
            <person name="Marton T."/>
            <person name="Kruger M."/>
            <person name="Pelin A."/>
            <person name="Brachmann A."/>
            <person name="Corradi N."/>
        </authorList>
    </citation>
    <scope>NUCLEOTIDE SEQUENCE [LARGE SCALE GENOMIC DNA]</scope>
    <source>
        <strain evidence="1 2">A1</strain>
    </source>
</reference>
<organism evidence="1 2">
    <name type="scientific">Rhizophagus irregularis</name>
    <dbReference type="NCBI Taxonomy" id="588596"/>
    <lineage>
        <taxon>Eukaryota</taxon>
        <taxon>Fungi</taxon>
        <taxon>Fungi incertae sedis</taxon>
        <taxon>Mucoromycota</taxon>
        <taxon>Glomeromycotina</taxon>
        <taxon>Glomeromycetes</taxon>
        <taxon>Glomerales</taxon>
        <taxon>Glomeraceae</taxon>
        <taxon>Rhizophagus</taxon>
    </lineage>
</organism>
<feature type="non-terminal residue" evidence="1">
    <location>
        <position position="140"/>
    </location>
</feature>
<evidence type="ECO:0000313" key="2">
    <source>
        <dbReference type="Proteomes" id="UP000232688"/>
    </source>
</evidence>
<dbReference type="VEuPathDB" id="FungiDB:FUN_011221"/>
<dbReference type="VEuPathDB" id="FungiDB:RhiirA1_405553"/>
<evidence type="ECO:0008006" key="3">
    <source>
        <dbReference type="Google" id="ProtNLM"/>
    </source>
</evidence>
<sequence length="140" mass="16062">MLELFEKDINKEKINIKESIDYLTDAWENVTEETIHNCWIKTGILPSSTNEDITDATQAQREKIDDEVANINQIIRELGATEDPYGAVLADAINDYFLDLEKEIPTEDVLVDDNDIVRLVQEEMCDGEINEIDSEKEEIQ</sequence>
<protein>
    <recommendedName>
        <fullName evidence="3">DDE-1 domain-containing protein</fullName>
    </recommendedName>
</protein>
<dbReference type="EMBL" id="LLXH01007738">
    <property type="protein sequence ID" value="PKC51392.1"/>
    <property type="molecule type" value="Genomic_DNA"/>
</dbReference>
<accession>A0A2N0QK04</accession>
<name>A0A2N0QK04_9GLOM</name>